<dbReference type="Proteomes" id="UP000008212">
    <property type="component" value="Chromosome"/>
</dbReference>
<name>Q73P86_TREDE</name>
<proteinExistence type="predicted"/>
<accession>Q73P86</accession>
<organism evidence="1 2">
    <name type="scientific">Treponema denticola (strain ATCC 35405 / DSM 14222 / CIP 103919 / JCM 8153 / KCTC 15104)</name>
    <dbReference type="NCBI Taxonomy" id="243275"/>
    <lineage>
        <taxon>Bacteria</taxon>
        <taxon>Pseudomonadati</taxon>
        <taxon>Spirochaetota</taxon>
        <taxon>Spirochaetia</taxon>
        <taxon>Spirochaetales</taxon>
        <taxon>Treponemataceae</taxon>
        <taxon>Treponema</taxon>
    </lineage>
</organism>
<dbReference type="eggNOG" id="COG1396">
    <property type="taxonomic scope" value="Bacteria"/>
</dbReference>
<dbReference type="GeneID" id="2739953"/>
<dbReference type="OrthoDB" id="255953at2"/>
<evidence type="ECO:0000313" key="1">
    <source>
        <dbReference type="EMBL" id="AAS11404.1"/>
    </source>
</evidence>
<sequence>MNSTNSFDDKLVLNIYTVDGDHQLLIDNNKAGFEFYLELMEVFADVDAVNHKINIKSPLCMSNEIKNRMFNFSQEKSKIKPEIQKLNKIIKDIPNNQFFIIIPYLLMDPLEILKIFEYLKCINNNASEEIFKEKIVKLEKDYTDSFAELEKKYEFIMFSTRIQNVIGEKDRTKRVCRYCGRSAADGTTFKEKAHAISESIGNKIFICTEECDACNSRFAGTIEKDFFELIKLYRTIYGSKGKNGIPTLHYRDGITIEYDKKKNCPIIRHRTDKPAVNEKGDLHLKLESDTNVNPMNIYRCLVKFALGLIDNSELSKFIKTVEWINNIKNDGSTINLPPVMCFLDRQNYFEQPEIVLYTRKTDDKKYPYLYAELKTCMFIFVFIVPFCLEDSTDFGNKKNFKVFWDLNKQYRLLNRKWVEYYLNTDLAQSFRYNFSILAGRDNSESNKDIDKQ</sequence>
<dbReference type="PaxDb" id="243275-TDE_0913"/>
<reference evidence="1 2" key="1">
    <citation type="journal article" date="2004" name="Proc. Natl. Acad. Sci. U.S.A.">
        <title>Comparison of the genome of the oral pathogen Treponema denticola with other spirochete genomes.</title>
        <authorList>
            <person name="Seshadri R."/>
            <person name="Myers G.S."/>
            <person name="Tettelin H."/>
            <person name="Eisen J.A."/>
            <person name="Heidelberg J.F."/>
            <person name="Dodson R.J."/>
            <person name="Davidsen T.M."/>
            <person name="DeBoy R.T."/>
            <person name="Fouts D.E."/>
            <person name="Haft D.H."/>
            <person name="Selengut J."/>
            <person name="Ren Q."/>
            <person name="Brinkac L.M."/>
            <person name="Madupu R."/>
            <person name="Kolonay J."/>
            <person name="Durkin S.A."/>
            <person name="Daugherty S.C."/>
            <person name="Shetty J."/>
            <person name="Shvartsbeyn A."/>
            <person name="Gebregeorgis E."/>
            <person name="Geer K."/>
            <person name="Tsegaye G."/>
            <person name="Malek J."/>
            <person name="Ayodeji B."/>
            <person name="Shatsman S."/>
            <person name="McLeod M.P."/>
            <person name="Smajs D."/>
            <person name="Howell J.K."/>
            <person name="Pal S."/>
            <person name="Amin A."/>
            <person name="Vashisth P."/>
            <person name="McNeill T.Z."/>
            <person name="Xiang Q."/>
            <person name="Sodergren E."/>
            <person name="Baca E."/>
            <person name="Weinstock G.M."/>
            <person name="Norris S.J."/>
            <person name="Fraser C.M."/>
            <person name="Paulsen I.T."/>
        </authorList>
    </citation>
    <scope>NUCLEOTIDE SEQUENCE [LARGE SCALE GENOMIC DNA]</scope>
    <source>
        <strain evidence="2">ATCC 35405 / DSM 14222 / CIP 103919 / JCM 8153 / KCTC 15104</strain>
    </source>
</reference>
<dbReference type="KEGG" id="tde:TDE_0913"/>
<dbReference type="RefSeq" id="WP_002682207.1">
    <property type="nucleotide sequence ID" value="NC_002967.9"/>
</dbReference>
<gene>
    <name evidence="1" type="ordered locus">TDE_0913</name>
</gene>
<evidence type="ECO:0000313" key="2">
    <source>
        <dbReference type="Proteomes" id="UP000008212"/>
    </source>
</evidence>
<keyword evidence="2" id="KW-1185">Reference proteome</keyword>
<protein>
    <recommendedName>
        <fullName evidence="3">HNH endonuclease 5 domain-containing protein</fullName>
    </recommendedName>
</protein>
<dbReference type="AlphaFoldDB" id="Q73P86"/>
<dbReference type="HOGENOM" id="CLU_043522_0_0_12"/>
<evidence type="ECO:0008006" key="3">
    <source>
        <dbReference type="Google" id="ProtNLM"/>
    </source>
</evidence>
<dbReference type="STRING" id="243275.TDE_0913"/>
<dbReference type="PATRIC" id="fig|243275.7.peg.883"/>
<dbReference type="EMBL" id="AE017226">
    <property type="protein sequence ID" value="AAS11404.1"/>
    <property type="molecule type" value="Genomic_DNA"/>
</dbReference>